<dbReference type="Proteomes" id="UP000270296">
    <property type="component" value="Unassembled WGS sequence"/>
</dbReference>
<protein>
    <submittedName>
        <fullName evidence="4">VPS9 domain-containing protein</fullName>
    </submittedName>
</protein>
<dbReference type="InterPro" id="IPR037191">
    <property type="entry name" value="VPS9_dom_sf"/>
</dbReference>
<dbReference type="SMART" id="SM00167">
    <property type="entry name" value="VPS9"/>
    <property type="match status" value="1"/>
</dbReference>
<reference evidence="4" key="1">
    <citation type="submission" date="2016-06" db="UniProtKB">
        <authorList>
            <consortium name="WormBaseParasite"/>
        </authorList>
    </citation>
    <scope>IDENTIFICATION</scope>
</reference>
<dbReference type="PROSITE" id="PS51205">
    <property type="entry name" value="VPS9"/>
    <property type="match status" value="1"/>
</dbReference>
<dbReference type="Gene3D" id="1.10.246.120">
    <property type="match status" value="1"/>
</dbReference>
<feature type="domain" description="VPS9" evidence="1">
    <location>
        <begin position="135"/>
        <end position="278"/>
    </location>
</feature>
<dbReference type="GO" id="GO:0016192">
    <property type="term" value="P:vesicle-mediated transport"/>
    <property type="evidence" value="ECO:0007669"/>
    <property type="project" value="InterPro"/>
</dbReference>
<dbReference type="InterPro" id="IPR045046">
    <property type="entry name" value="Vps9-like"/>
</dbReference>
<name>A0A183IMN2_9BILA</name>
<dbReference type="EMBL" id="UZAM01008608">
    <property type="protein sequence ID" value="VDP05629.1"/>
    <property type="molecule type" value="Genomic_DNA"/>
</dbReference>
<evidence type="ECO:0000313" key="3">
    <source>
        <dbReference type="Proteomes" id="UP000270296"/>
    </source>
</evidence>
<dbReference type="WBParaSite" id="SBAD_0000507701-mRNA-1">
    <property type="protein sequence ID" value="SBAD_0000507701-mRNA-1"/>
    <property type="gene ID" value="SBAD_0000507701"/>
</dbReference>
<dbReference type="PANTHER" id="PTHR23101:SF122">
    <property type="entry name" value="RABAPTIN-5-ASSOCIATED EXCHANGE FACTOR FOR RAB5"/>
    <property type="match status" value="1"/>
</dbReference>
<keyword evidence="3" id="KW-1185">Reference proteome</keyword>
<dbReference type="OrthoDB" id="300289at2759"/>
<dbReference type="Pfam" id="PF18151">
    <property type="entry name" value="DUF5601"/>
    <property type="match status" value="1"/>
</dbReference>
<evidence type="ECO:0000313" key="4">
    <source>
        <dbReference type="WBParaSite" id="SBAD_0000507701-mRNA-1"/>
    </source>
</evidence>
<proteinExistence type="predicted"/>
<dbReference type="SUPFAM" id="SSF109993">
    <property type="entry name" value="VPS9 domain"/>
    <property type="match status" value="1"/>
</dbReference>
<dbReference type="Gene3D" id="1.20.1050.80">
    <property type="entry name" value="VPS9 domain"/>
    <property type="match status" value="1"/>
</dbReference>
<dbReference type="InterPro" id="IPR003123">
    <property type="entry name" value="VPS9"/>
</dbReference>
<sequence length="469" mass="52655">MKPRLQRQLSTESIIAKEKFYNFLCKLPKAVASAVAKQCMHVVRKISQESSFISIENLSEMVQDFYQTMAERLNKTYGTVLDSHRGSGERTCSVFLNFLGITDKSPAVDDILAEIETFICIRCYLYLFCSSTDEEGSDLSMHDRIRTLQWVAGGFLDPGLDLDKPSVRELFDKTVSEIIDMNSCRSPGSKLQCLVTCCKLIFEAFEESHGVPASADEFLPALIYVLLKSNPPLIQSNINFITRFSLPCRTMSGEAGYYFTNLCCALNFIQNLNASSLKMLPEEFQAYSCGELLPPVNETTGRCRQALRSLEDSLEQLKFLRTKTDAALSKVEQLNLYLDREWKLCHDRIDTFLTSLPSAKRSVSDSNLIIETNDEYMGNSEPVPDETGHPDLDNSILVKQEAVMIYGGNRCTDEKSVAYVNSVGQGGEQWRWTSIATGLQYTLIMEARKCTNVETSSNDCSSVLTRCSN</sequence>
<dbReference type="GO" id="GO:0005085">
    <property type="term" value="F:guanyl-nucleotide exchange factor activity"/>
    <property type="evidence" value="ECO:0007669"/>
    <property type="project" value="InterPro"/>
</dbReference>
<gene>
    <name evidence="2" type="ORF">SBAD_LOCUS4878</name>
</gene>
<accession>A0A183IMN2</accession>
<dbReference type="GO" id="GO:0030139">
    <property type="term" value="C:endocytic vesicle"/>
    <property type="evidence" value="ECO:0007669"/>
    <property type="project" value="TreeGrafter"/>
</dbReference>
<evidence type="ECO:0000313" key="2">
    <source>
        <dbReference type="EMBL" id="VDP05629.1"/>
    </source>
</evidence>
<dbReference type="InterPro" id="IPR041545">
    <property type="entry name" value="DUF5601"/>
</dbReference>
<dbReference type="Pfam" id="PF02204">
    <property type="entry name" value="VPS9"/>
    <property type="match status" value="1"/>
</dbReference>
<organism evidence="4">
    <name type="scientific">Soboliphyme baturini</name>
    <dbReference type="NCBI Taxonomy" id="241478"/>
    <lineage>
        <taxon>Eukaryota</taxon>
        <taxon>Metazoa</taxon>
        <taxon>Ecdysozoa</taxon>
        <taxon>Nematoda</taxon>
        <taxon>Enoplea</taxon>
        <taxon>Dorylaimia</taxon>
        <taxon>Dioctophymatida</taxon>
        <taxon>Dioctophymatoidea</taxon>
        <taxon>Soboliphymatidae</taxon>
        <taxon>Soboliphyme</taxon>
    </lineage>
</organism>
<dbReference type="PANTHER" id="PTHR23101">
    <property type="entry name" value="RAB GDP/GTP EXCHANGE FACTOR"/>
    <property type="match status" value="1"/>
</dbReference>
<reference evidence="2 3" key="2">
    <citation type="submission" date="2018-11" db="EMBL/GenBank/DDBJ databases">
        <authorList>
            <consortium name="Pathogen Informatics"/>
        </authorList>
    </citation>
    <scope>NUCLEOTIDE SEQUENCE [LARGE SCALE GENOMIC DNA]</scope>
</reference>
<dbReference type="AlphaFoldDB" id="A0A183IMN2"/>
<evidence type="ECO:0000259" key="1">
    <source>
        <dbReference type="PROSITE" id="PS51205"/>
    </source>
</evidence>
<dbReference type="GO" id="GO:0005829">
    <property type="term" value="C:cytosol"/>
    <property type="evidence" value="ECO:0007669"/>
    <property type="project" value="TreeGrafter"/>
</dbReference>
<dbReference type="GO" id="GO:0031267">
    <property type="term" value="F:small GTPase binding"/>
    <property type="evidence" value="ECO:0007669"/>
    <property type="project" value="TreeGrafter"/>
</dbReference>